<evidence type="ECO:0000313" key="14">
    <source>
        <dbReference type="Proteomes" id="UP000604066"/>
    </source>
</evidence>
<comment type="function">
    <text evidence="10">Site-specific tyrosine recombinase, which acts by catalyzing the cutting and rejoining of the recombining DNA molecules. The XerC-XerD complex is essential to convert dimers of the bacterial chromosome into monomers to permit their segregation at cell division. It also contributes to the segregational stability of plasmids.</text>
</comment>
<organism evidence="13 14">
    <name type="scientific">Carboxydothermus ferrireducens DSM 11255</name>
    <dbReference type="NCBI Taxonomy" id="1119529"/>
    <lineage>
        <taxon>Bacteria</taxon>
        <taxon>Bacillati</taxon>
        <taxon>Bacillota</taxon>
        <taxon>Clostridia</taxon>
        <taxon>Thermoanaerobacterales</taxon>
        <taxon>Thermoanaerobacteraceae</taxon>
        <taxon>Carboxydothermus</taxon>
    </lineage>
</organism>
<feature type="active site" evidence="10">
    <location>
        <position position="167"/>
    </location>
</feature>
<keyword evidence="3 10" id="KW-0963">Cytoplasm</keyword>
<feature type="domain" description="Core-binding (CB)" evidence="12">
    <location>
        <begin position="1"/>
        <end position="82"/>
    </location>
</feature>
<keyword evidence="5 10" id="KW-0159">Chromosome partition</keyword>
<feature type="active site" evidence="10">
    <location>
        <position position="236"/>
    </location>
</feature>
<feature type="active site" evidence="10">
    <location>
        <position position="143"/>
    </location>
</feature>
<dbReference type="InterPro" id="IPR050090">
    <property type="entry name" value="Tyrosine_recombinase_XerCD"/>
</dbReference>
<evidence type="ECO:0000256" key="3">
    <source>
        <dbReference type="ARBA" id="ARBA00022490"/>
    </source>
</evidence>
<feature type="domain" description="Tyr recombinase" evidence="11">
    <location>
        <begin position="103"/>
        <end position="284"/>
    </location>
</feature>
<dbReference type="InterPro" id="IPR013762">
    <property type="entry name" value="Integrase-like_cat_sf"/>
</dbReference>
<comment type="caution">
    <text evidence="13">The sequence shown here is derived from an EMBL/GenBank/DDBJ whole genome shotgun (WGS) entry which is preliminary data.</text>
</comment>
<evidence type="ECO:0000256" key="7">
    <source>
        <dbReference type="ARBA" id="ARBA00023125"/>
    </source>
</evidence>
<dbReference type="HAMAP" id="MF_01808">
    <property type="entry name" value="Recomb_XerC_XerD"/>
    <property type="match status" value="1"/>
</dbReference>
<evidence type="ECO:0000256" key="4">
    <source>
        <dbReference type="ARBA" id="ARBA00022618"/>
    </source>
</evidence>
<evidence type="ECO:0000256" key="2">
    <source>
        <dbReference type="ARBA" id="ARBA00010450"/>
    </source>
</evidence>
<evidence type="ECO:0000256" key="10">
    <source>
        <dbReference type="HAMAP-Rule" id="MF_01808"/>
    </source>
</evidence>
<feature type="active site" evidence="10">
    <location>
        <position position="239"/>
    </location>
</feature>
<dbReference type="NCBIfam" id="NF040815">
    <property type="entry name" value="recomb_XerA_Arch"/>
    <property type="match status" value="1"/>
</dbReference>
<dbReference type="InterPro" id="IPR011010">
    <property type="entry name" value="DNA_brk_join_enz"/>
</dbReference>
<name>A0ABX2RFA8_9THEO</name>
<comment type="subunit">
    <text evidence="10">Forms a cyclic heterotetrameric complex composed of two molecules of XerC and two molecules of XerD.</text>
</comment>
<dbReference type="PANTHER" id="PTHR30349">
    <property type="entry name" value="PHAGE INTEGRASE-RELATED"/>
    <property type="match status" value="1"/>
</dbReference>
<dbReference type="Gene3D" id="1.10.443.10">
    <property type="entry name" value="Intergrase catalytic core"/>
    <property type="match status" value="1"/>
</dbReference>
<proteinExistence type="inferred from homology"/>
<keyword evidence="7 10" id="KW-0238">DNA-binding</keyword>
<dbReference type="Pfam" id="PF00589">
    <property type="entry name" value="Phage_integrase"/>
    <property type="match status" value="1"/>
</dbReference>
<accession>A0ABX2RFA8</accession>
<sequence length="297" mass="34121">MAEELKAFLNYLLLERNYSPNTIAAYERDILDFQEFLQGKSFLSVNEVDLKQFLVDILRKNRSRRTAARKMVALRSFYRFLKRCGFIKENPALSLEIPKIPKTLPEVLTVDEVFKVIEGQENSTPTGMRNRALLELFYGAGLRIGEIAGLTLNDLDLTQGYVRVTGKGRRQRIVPLGKYALDSLKLYLEAGRPAFKPKSEKLFLNQQGEGLTVRGIRYLISQIVKKAGLSRKITPHTFRHSYATHLLEGGADIRAVQELLGHKRLSTTEIYTHLSKERLREVYLRTHPRSREEKNDV</sequence>
<evidence type="ECO:0000256" key="8">
    <source>
        <dbReference type="ARBA" id="ARBA00023172"/>
    </source>
</evidence>
<dbReference type="CDD" id="cd00798">
    <property type="entry name" value="INT_XerDC_C"/>
    <property type="match status" value="1"/>
</dbReference>
<keyword evidence="4 10" id="KW-0132">Cell division</keyword>
<feature type="active site" description="O-(3'-phospho-DNA)-tyrosine intermediate" evidence="10">
    <location>
        <position position="271"/>
    </location>
</feature>
<keyword evidence="9 10" id="KW-0131">Cell cycle</keyword>
<dbReference type="EMBL" id="JACCBS010000003">
    <property type="protein sequence ID" value="NYE58540.1"/>
    <property type="molecule type" value="Genomic_DNA"/>
</dbReference>
<keyword evidence="14" id="KW-1185">Reference proteome</keyword>
<dbReference type="PROSITE" id="PS51900">
    <property type="entry name" value="CB"/>
    <property type="match status" value="1"/>
</dbReference>
<dbReference type="PANTHER" id="PTHR30349:SF77">
    <property type="entry name" value="TYROSINE RECOMBINASE XERC"/>
    <property type="match status" value="1"/>
</dbReference>
<dbReference type="SUPFAM" id="SSF56349">
    <property type="entry name" value="DNA breaking-rejoining enzymes"/>
    <property type="match status" value="1"/>
</dbReference>
<evidence type="ECO:0000259" key="12">
    <source>
        <dbReference type="PROSITE" id="PS51900"/>
    </source>
</evidence>
<dbReference type="Gene3D" id="1.10.150.130">
    <property type="match status" value="1"/>
</dbReference>
<dbReference type="PROSITE" id="PS51898">
    <property type="entry name" value="TYR_RECOMBINASE"/>
    <property type="match status" value="1"/>
</dbReference>
<comment type="subcellular location">
    <subcellularLocation>
        <location evidence="1 10">Cytoplasm</location>
    </subcellularLocation>
</comment>
<keyword evidence="6 10" id="KW-0229">DNA integration</keyword>
<evidence type="ECO:0000256" key="5">
    <source>
        <dbReference type="ARBA" id="ARBA00022829"/>
    </source>
</evidence>
<dbReference type="NCBIfam" id="TIGR02225">
    <property type="entry name" value="recomb_XerD"/>
    <property type="match status" value="1"/>
</dbReference>
<dbReference type="InterPro" id="IPR004107">
    <property type="entry name" value="Integrase_SAM-like_N"/>
</dbReference>
<dbReference type="InterPro" id="IPR011932">
    <property type="entry name" value="Recomb_XerD"/>
</dbReference>
<dbReference type="InterPro" id="IPR023009">
    <property type="entry name" value="Tyrosine_recombinase_XerC/XerD"/>
</dbReference>
<keyword evidence="8 10" id="KW-0233">DNA recombination</keyword>
<dbReference type="NCBIfam" id="NF001399">
    <property type="entry name" value="PRK00283.1"/>
    <property type="match status" value="1"/>
</dbReference>
<evidence type="ECO:0000313" key="13">
    <source>
        <dbReference type="EMBL" id="NYE58540.1"/>
    </source>
</evidence>
<evidence type="ECO:0000256" key="9">
    <source>
        <dbReference type="ARBA" id="ARBA00023306"/>
    </source>
</evidence>
<gene>
    <name evidence="10" type="primary">xerC</name>
    <name evidence="13" type="ORF">HDG70_002291</name>
</gene>
<dbReference type="InterPro" id="IPR044068">
    <property type="entry name" value="CB"/>
</dbReference>
<feature type="active site" evidence="10">
    <location>
        <position position="262"/>
    </location>
</feature>
<evidence type="ECO:0000259" key="11">
    <source>
        <dbReference type="PROSITE" id="PS51898"/>
    </source>
</evidence>
<dbReference type="Proteomes" id="UP000604066">
    <property type="component" value="Unassembled WGS sequence"/>
</dbReference>
<evidence type="ECO:0000256" key="6">
    <source>
        <dbReference type="ARBA" id="ARBA00022908"/>
    </source>
</evidence>
<comment type="similarity">
    <text evidence="10">Belongs to the 'phage' integrase family. XerC subfamily.</text>
</comment>
<evidence type="ECO:0000256" key="1">
    <source>
        <dbReference type="ARBA" id="ARBA00004496"/>
    </source>
</evidence>
<comment type="similarity">
    <text evidence="2">Belongs to the 'phage' integrase family. XerD subfamily.</text>
</comment>
<reference evidence="13 14" key="1">
    <citation type="submission" date="2020-07" db="EMBL/GenBank/DDBJ databases">
        <title>Genomic Encyclopedia of Type Strains, Phase III (KMG-III): the genomes of soil and plant-associated and newly described type strains.</title>
        <authorList>
            <person name="Whitman W."/>
        </authorList>
    </citation>
    <scope>NUCLEOTIDE SEQUENCE [LARGE SCALE GENOMIC DNA]</scope>
    <source>
        <strain evidence="13 14">DSM 11255</strain>
    </source>
</reference>
<dbReference type="InterPro" id="IPR010998">
    <property type="entry name" value="Integrase_recombinase_N"/>
</dbReference>
<dbReference type="Pfam" id="PF02899">
    <property type="entry name" value="Phage_int_SAM_1"/>
    <property type="match status" value="1"/>
</dbReference>
<dbReference type="RefSeq" id="WP_034542037.1">
    <property type="nucleotide sequence ID" value="NZ_ATYG01000027.1"/>
</dbReference>
<protein>
    <recommendedName>
        <fullName evidence="10">Tyrosine recombinase XerC</fullName>
    </recommendedName>
</protein>
<dbReference type="InterPro" id="IPR002104">
    <property type="entry name" value="Integrase_catalytic"/>
</dbReference>